<reference evidence="2" key="2">
    <citation type="journal article" date="2023" name="Plants (Basel)">
        <title>Annotation of the Turnera subulata (Passifloraceae) Draft Genome Reveals the S-Locus Evolved after the Divergence of Turneroideae from Passifloroideae in a Stepwise Manner.</title>
        <authorList>
            <person name="Henning P.M."/>
            <person name="Roalson E.H."/>
            <person name="Mir W."/>
            <person name="McCubbin A.G."/>
            <person name="Shore J.S."/>
        </authorList>
    </citation>
    <scope>NUCLEOTIDE SEQUENCE</scope>
    <source>
        <strain evidence="2">F60SS</strain>
    </source>
</reference>
<evidence type="ECO:0000313" key="3">
    <source>
        <dbReference type="Proteomes" id="UP001141552"/>
    </source>
</evidence>
<accession>A0A9Q0JKM5</accession>
<comment type="caution">
    <text evidence="2">The sequence shown here is derived from an EMBL/GenBank/DDBJ whole genome shotgun (WGS) entry which is preliminary data.</text>
</comment>
<feature type="region of interest" description="Disordered" evidence="1">
    <location>
        <begin position="1"/>
        <end position="31"/>
    </location>
</feature>
<evidence type="ECO:0000256" key="1">
    <source>
        <dbReference type="SAM" id="MobiDB-lite"/>
    </source>
</evidence>
<sequence>MEQRCTSTATTGGEHLQVTAKQAADSRKLPSPERNLRFGHFILSPSPPPSLSGEKFDSEIAEGDVRNILEN</sequence>
<dbReference type="Proteomes" id="UP001141552">
    <property type="component" value="Unassembled WGS sequence"/>
</dbReference>
<evidence type="ECO:0000313" key="2">
    <source>
        <dbReference type="EMBL" id="KAJ4846136.1"/>
    </source>
</evidence>
<reference evidence="2" key="1">
    <citation type="submission" date="2022-02" db="EMBL/GenBank/DDBJ databases">
        <authorList>
            <person name="Henning P.M."/>
            <person name="McCubbin A.G."/>
            <person name="Shore J.S."/>
        </authorList>
    </citation>
    <scope>NUCLEOTIDE SEQUENCE</scope>
    <source>
        <strain evidence="2">F60SS</strain>
        <tissue evidence="2">Leaves</tissue>
    </source>
</reference>
<proteinExistence type="predicted"/>
<dbReference type="AlphaFoldDB" id="A0A9Q0JKM5"/>
<protein>
    <submittedName>
        <fullName evidence="2">Uncharacterized protein</fullName>
    </submittedName>
</protein>
<feature type="compositionally biased region" description="Polar residues" evidence="1">
    <location>
        <begin position="1"/>
        <end position="11"/>
    </location>
</feature>
<keyword evidence="3" id="KW-1185">Reference proteome</keyword>
<organism evidence="2 3">
    <name type="scientific">Turnera subulata</name>
    <dbReference type="NCBI Taxonomy" id="218843"/>
    <lineage>
        <taxon>Eukaryota</taxon>
        <taxon>Viridiplantae</taxon>
        <taxon>Streptophyta</taxon>
        <taxon>Embryophyta</taxon>
        <taxon>Tracheophyta</taxon>
        <taxon>Spermatophyta</taxon>
        <taxon>Magnoliopsida</taxon>
        <taxon>eudicotyledons</taxon>
        <taxon>Gunneridae</taxon>
        <taxon>Pentapetalae</taxon>
        <taxon>rosids</taxon>
        <taxon>fabids</taxon>
        <taxon>Malpighiales</taxon>
        <taxon>Passifloraceae</taxon>
        <taxon>Turnera</taxon>
    </lineage>
</organism>
<gene>
    <name evidence="2" type="ORF">Tsubulata_048362</name>
</gene>
<dbReference type="EMBL" id="JAKUCV010001504">
    <property type="protein sequence ID" value="KAJ4846136.1"/>
    <property type="molecule type" value="Genomic_DNA"/>
</dbReference>
<name>A0A9Q0JKM5_9ROSI</name>